<proteinExistence type="predicted"/>
<reference evidence="2" key="1">
    <citation type="submission" date="2019-09" db="EMBL/GenBank/DDBJ databases">
        <title>Organ-specific transcriptomic study of the physiology of the cattle tick, Rhipicephalus microplus.</title>
        <authorList>
            <person name="Tirloni L."/>
            <person name="Braz G."/>
            <person name="Gandara A.C.P."/>
            <person name="Sabadin G.A."/>
            <person name="da Silva R.M."/>
            <person name="Guizzo M.G."/>
            <person name="Machado J.A."/>
            <person name="Costa E.P."/>
            <person name="Gomes H.F."/>
            <person name="Moraes J."/>
            <person name="Mota M.B.S."/>
            <person name="Mesquita R.D."/>
            <person name="Alvarenga P.H."/>
            <person name="Alves F."/>
            <person name="Seixas A."/>
            <person name="da Fonseca R.N."/>
            <person name="Fogaca A."/>
            <person name="Logullo C."/>
            <person name="Tanaka A."/>
            <person name="Daffre S."/>
            <person name="Termignoni C."/>
            <person name="Vaz I.S.Jr."/>
            <person name="Oliveira P.L."/>
            <person name="Ribeiro J.M."/>
        </authorList>
    </citation>
    <scope>NUCLEOTIDE SEQUENCE</scope>
    <source>
        <strain evidence="2">Porto Alegre</strain>
    </source>
</reference>
<feature type="transmembrane region" description="Helical" evidence="1">
    <location>
        <begin position="48"/>
        <end position="69"/>
    </location>
</feature>
<sequence>MFCFFFFFFWGTSFCCAAFSRVALLLFLRRFFHIPPIPPRRICLCTHYAIRLILFFPFLTGTFTIPLVLSEPPYEKIDD</sequence>
<organism evidence="2">
    <name type="scientific">Rhipicephalus microplus</name>
    <name type="common">Cattle tick</name>
    <name type="synonym">Boophilus microplus</name>
    <dbReference type="NCBI Taxonomy" id="6941"/>
    <lineage>
        <taxon>Eukaryota</taxon>
        <taxon>Metazoa</taxon>
        <taxon>Ecdysozoa</taxon>
        <taxon>Arthropoda</taxon>
        <taxon>Chelicerata</taxon>
        <taxon>Arachnida</taxon>
        <taxon>Acari</taxon>
        <taxon>Parasitiformes</taxon>
        <taxon>Ixodida</taxon>
        <taxon>Ixodoidea</taxon>
        <taxon>Ixodidae</taxon>
        <taxon>Rhipicephalinae</taxon>
        <taxon>Rhipicephalus</taxon>
        <taxon>Boophilus</taxon>
    </lineage>
</organism>
<keyword evidence="1" id="KW-0472">Membrane</keyword>
<dbReference type="AlphaFoldDB" id="A0A6M2DDQ1"/>
<feature type="transmembrane region" description="Helical" evidence="1">
    <location>
        <begin position="6"/>
        <end position="28"/>
    </location>
</feature>
<keyword evidence="1" id="KW-1133">Transmembrane helix</keyword>
<name>A0A6M2DDQ1_RHIMP</name>
<accession>A0A6M2DDQ1</accession>
<dbReference type="EMBL" id="GHWJ01010564">
    <property type="protein sequence ID" value="NOV43301.1"/>
    <property type="molecule type" value="Transcribed_RNA"/>
</dbReference>
<protein>
    <submittedName>
        <fullName evidence="2">Uncharacterized protein</fullName>
    </submittedName>
</protein>
<evidence type="ECO:0000313" key="2">
    <source>
        <dbReference type="EMBL" id="NOV43301.1"/>
    </source>
</evidence>
<keyword evidence="1" id="KW-0812">Transmembrane</keyword>
<evidence type="ECO:0000256" key="1">
    <source>
        <dbReference type="SAM" id="Phobius"/>
    </source>
</evidence>